<keyword evidence="5" id="KW-0804">Transcription</keyword>
<organism evidence="9 10">
    <name type="scientific">Ostreococcus lucimarinus (strain CCE9901)</name>
    <dbReference type="NCBI Taxonomy" id="436017"/>
    <lineage>
        <taxon>Eukaryota</taxon>
        <taxon>Viridiplantae</taxon>
        <taxon>Chlorophyta</taxon>
        <taxon>Mamiellophyceae</taxon>
        <taxon>Mamiellales</taxon>
        <taxon>Bathycoccaceae</taxon>
        <taxon>Ostreococcus</taxon>
    </lineage>
</organism>
<dbReference type="Proteomes" id="UP000001568">
    <property type="component" value="Chromosome 2"/>
</dbReference>
<evidence type="ECO:0000256" key="7">
    <source>
        <dbReference type="SAM" id="MobiDB-lite"/>
    </source>
</evidence>
<dbReference type="AlphaFoldDB" id="A4RTI8"/>
<keyword evidence="4" id="KW-0238">DNA-binding</keyword>
<dbReference type="EMBL" id="CP000582">
    <property type="protein sequence ID" value="ABO94359.1"/>
    <property type="molecule type" value="Genomic_DNA"/>
</dbReference>
<comment type="function">
    <text evidence="1">Putative transcription factor.</text>
</comment>
<dbReference type="KEGG" id="olu:OSTLU_29862"/>
<dbReference type="RefSeq" id="XP_001416067.1">
    <property type="nucleotide sequence ID" value="XM_001416030.1"/>
</dbReference>
<evidence type="ECO:0000256" key="5">
    <source>
        <dbReference type="ARBA" id="ARBA00023163"/>
    </source>
</evidence>
<dbReference type="STRING" id="436017.A4RTI8"/>
<evidence type="ECO:0000256" key="3">
    <source>
        <dbReference type="ARBA" id="ARBA00023054"/>
    </source>
</evidence>
<keyword evidence="10" id="KW-1185">Reference proteome</keyword>
<feature type="compositionally biased region" description="Basic and acidic residues" evidence="7">
    <location>
        <begin position="1"/>
        <end position="32"/>
    </location>
</feature>
<dbReference type="PANTHER" id="PTHR46373">
    <property type="entry name" value="PROTEIN RKD4"/>
    <property type="match status" value="1"/>
</dbReference>
<feature type="region of interest" description="Disordered" evidence="7">
    <location>
        <begin position="423"/>
        <end position="492"/>
    </location>
</feature>
<dbReference type="InterPro" id="IPR003035">
    <property type="entry name" value="RWP-RK_dom"/>
</dbReference>
<dbReference type="eggNOG" id="ENOG502QSPQ">
    <property type="taxonomic scope" value="Eukaryota"/>
</dbReference>
<dbReference type="PANTHER" id="PTHR46373:SF2">
    <property type="entry name" value="RWP-RK DOMAIN-CONTAINING PROTEIN"/>
    <property type="match status" value="1"/>
</dbReference>
<evidence type="ECO:0000256" key="2">
    <source>
        <dbReference type="ARBA" id="ARBA00023015"/>
    </source>
</evidence>
<dbReference type="HOGENOM" id="CLU_028507_0_0_1"/>
<evidence type="ECO:0000256" key="1">
    <source>
        <dbReference type="ARBA" id="ARBA00004049"/>
    </source>
</evidence>
<keyword evidence="2" id="KW-0805">Transcription regulation</keyword>
<name>A4RTI8_OSTLU</name>
<dbReference type="OMA" id="NHKARRN"/>
<dbReference type="Pfam" id="PF02042">
    <property type="entry name" value="RWP-RK"/>
    <property type="match status" value="1"/>
</dbReference>
<feature type="compositionally biased region" description="Basic residues" evidence="7">
    <location>
        <begin position="468"/>
        <end position="485"/>
    </location>
</feature>
<dbReference type="GO" id="GO:0003700">
    <property type="term" value="F:DNA-binding transcription factor activity"/>
    <property type="evidence" value="ECO:0007669"/>
    <property type="project" value="InterPro"/>
</dbReference>
<dbReference type="Gramene" id="ABO94359">
    <property type="protein sequence ID" value="ABO94359"/>
    <property type="gene ID" value="OSTLU_29862"/>
</dbReference>
<gene>
    <name evidence="9" type="ORF">OSTLU_29862</name>
</gene>
<protein>
    <recommendedName>
        <fullName evidence="8">RWP-RK domain-containing protein</fullName>
    </recommendedName>
</protein>
<dbReference type="PROSITE" id="PS51519">
    <property type="entry name" value="RWP_RK"/>
    <property type="match status" value="1"/>
</dbReference>
<proteinExistence type="predicted"/>
<keyword evidence="3" id="KW-0175">Coiled coil</keyword>
<feature type="region of interest" description="Disordered" evidence="7">
    <location>
        <begin position="1"/>
        <end position="63"/>
    </location>
</feature>
<accession>A4RTI8</accession>
<feature type="region of interest" description="Disordered" evidence="7">
    <location>
        <begin position="297"/>
        <end position="394"/>
    </location>
</feature>
<evidence type="ECO:0000313" key="9">
    <source>
        <dbReference type="EMBL" id="ABO94359.1"/>
    </source>
</evidence>
<dbReference type="InterPro" id="IPR044607">
    <property type="entry name" value="RKD-like"/>
</dbReference>
<dbReference type="GO" id="GO:0003677">
    <property type="term" value="F:DNA binding"/>
    <property type="evidence" value="ECO:0007669"/>
    <property type="project" value="UniProtKB-KW"/>
</dbReference>
<reference evidence="9 10" key="1">
    <citation type="journal article" date="2007" name="Proc. Natl. Acad. Sci. U.S.A.">
        <title>The tiny eukaryote Ostreococcus provides genomic insights into the paradox of plankton speciation.</title>
        <authorList>
            <person name="Palenik B."/>
            <person name="Grimwood J."/>
            <person name="Aerts A."/>
            <person name="Rouze P."/>
            <person name="Salamov A."/>
            <person name="Putnam N."/>
            <person name="Dupont C."/>
            <person name="Jorgensen R."/>
            <person name="Derelle E."/>
            <person name="Rombauts S."/>
            <person name="Zhou K."/>
            <person name="Otillar R."/>
            <person name="Merchant S.S."/>
            <person name="Podell S."/>
            <person name="Gaasterland T."/>
            <person name="Napoli C."/>
            <person name="Gendler K."/>
            <person name="Manuell A."/>
            <person name="Tai V."/>
            <person name="Vallon O."/>
            <person name="Piganeau G."/>
            <person name="Jancek S."/>
            <person name="Heijde M."/>
            <person name="Jabbari K."/>
            <person name="Bowler C."/>
            <person name="Lohr M."/>
            <person name="Robbens S."/>
            <person name="Werner G."/>
            <person name="Dubchak I."/>
            <person name="Pazour G.J."/>
            <person name="Ren Q."/>
            <person name="Paulsen I."/>
            <person name="Delwiche C."/>
            <person name="Schmutz J."/>
            <person name="Rokhsar D."/>
            <person name="Van de Peer Y."/>
            <person name="Moreau H."/>
            <person name="Grigoriev I.V."/>
        </authorList>
    </citation>
    <scope>NUCLEOTIDE SEQUENCE [LARGE SCALE GENOMIC DNA]</scope>
    <source>
        <strain evidence="9 10">CCE9901</strain>
    </source>
</reference>
<feature type="compositionally biased region" description="Acidic residues" evidence="7">
    <location>
        <begin position="300"/>
        <end position="322"/>
    </location>
</feature>
<keyword evidence="6" id="KW-0539">Nucleus</keyword>
<sequence length="644" mass="68653">METIERARGRGDANDGTTSRREARGDANERSETTASEDAMETGGRDEDANAMGKDDGNGKGVVHGMSISAAIAARPTMDAELTTKAVVSHALAKNAHLRKVAGESAGKDPKKGKPKKEKPPNQSRENRRVRQFRSASEISQEELSSCFHLPSEAACRKLGVGLTVLKRQCRKYGIARWPFRKMKSLDRLITNVQAGISPGDQNKLLVKSVEELEDQKRRMEECAVLDLDDTTKKLQQAYSKANHKARRNRSDASRIRAVAAAQAVRELQARARGGYGEEPNGASGMLLDLAHELAMGSENGDDDDEGSSDDGFDNEDEDVTTDADAGASTPASRGAKSASGATTPDRITPTNNSDGTPLQSAPQLLSNTPSDAGAAIPNIVKDEGGDGGAPSSNVMVQKGSANANEFVKVDKVLTAVRGTWSPARPARKTDDLDGAEAFLSPASRRKGGKLGEALSDDEYEKITMSVQKRRGRPPGPSKRGRKRKGAEVEDDPLASLAAAALDSMGTTKKTAVAATRGRPKSVPAADKTSRLTASGKITAASKYRMDVPAVTEDHPAYGLTAGFTAKGARSGVASRLSQVERSDLEHLLRERLKKGKMALCDAFGIAPAEYDQHFDPKLQATSLTNAVEKLAVKSAAKMRRLEA</sequence>
<feature type="compositionally biased region" description="Basic and acidic residues" evidence="7">
    <location>
        <begin position="43"/>
        <end position="58"/>
    </location>
</feature>
<feature type="domain" description="RWP-RK" evidence="8">
    <location>
        <begin position="122"/>
        <end position="206"/>
    </location>
</feature>
<feature type="region of interest" description="Disordered" evidence="7">
    <location>
        <begin position="510"/>
        <end position="530"/>
    </location>
</feature>
<dbReference type="GeneID" id="5000357"/>
<evidence type="ECO:0000256" key="6">
    <source>
        <dbReference type="ARBA" id="ARBA00023242"/>
    </source>
</evidence>
<feature type="region of interest" description="Disordered" evidence="7">
    <location>
        <begin position="98"/>
        <end position="137"/>
    </location>
</feature>
<feature type="compositionally biased region" description="Polar residues" evidence="7">
    <location>
        <begin position="349"/>
        <end position="371"/>
    </location>
</feature>
<evidence type="ECO:0000259" key="8">
    <source>
        <dbReference type="PROSITE" id="PS51519"/>
    </source>
</evidence>
<evidence type="ECO:0000313" key="10">
    <source>
        <dbReference type="Proteomes" id="UP000001568"/>
    </source>
</evidence>
<dbReference type="OrthoDB" id="6270329at2759"/>
<evidence type="ECO:0000256" key="4">
    <source>
        <dbReference type="ARBA" id="ARBA00023125"/>
    </source>
</evidence>